<dbReference type="RefSeq" id="WP_129222035.1">
    <property type="nucleotide sequence ID" value="NZ_QYBC01000034.1"/>
</dbReference>
<keyword evidence="7" id="KW-1185">Reference proteome</keyword>
<organism evidence="6 7">
    <name type="scientific">Lichenibacterium ramalinae</name>
    <dbReference type="NCBI Taxonomy" id="2316527"/>
    <lineage>
        <taxon>Bacteria</taxon>
        <taxon>Pseudomonadati</taxon>
        <taxon>Pseudomonadota</taxon>
        <taxon>Alphaproteobacteria</taxon>
        <taxon>Hyphomicrobiales</taxon>
        <taxon>Lichenihabitantaceae</taxon>
        <taxon>Lichenibacterium</taxon>
    </lineage>
</organism>
<feature type="chain" id="PRO_5020595674" evidence="4">
    <location>
        <begin position="22"/>
        <end position="499"/>
    </location>
</feature>
<comment type="subcellular location">
    <subcellularLocation>
        <location evidence="1">Periplasm</location>
    </subcellularLocation>
</comment>
<dbReference type="Gene3D" id="3.40.190.10">
    <property type="entry name" value="Periplasmic binding protein-like II"/>
    <property type="match status" value="1"/>
</dbReference>
<dbReference type="SUPFAM" id="SSF53850">
    <property type="entry name" value="Periplasmic binding protein-like II"/>
    <property type="match status" value="1"/>
</dbReference>
<dbReference type="GO" id="GO:1904680">
    <property type="term" value="F:peptide transmembrane transporter activity"/>
    <property type="evidence" value="ECO:0007669"/>
    <property type="project" value="TreeGrafter"/>
</dbReference>
<protein>
    <submittedName>
        <fullName evidence="6">ABC transporter substrate-binding protein</fullName>
    </submittedName>
</protein>
<dbReference type="PIRSF" id="PIRSF002741">
    <property type="entry name" value="MppA"/>
    <property type="match status" value="1"/>
</dbReference>
<dbReference type="PANTHER" id="PTHR30290:SF38">
    <property type="entry name" value="D,D-DIPEPTIDE-BINDING PERIPLASMIC PROTEIN DDPA-RELATED"/>
    <property type="match status" value="1"/>
</dbReference>
<accession>A0A4Q2R4X4</accession>
<dbReference type="OrthoDB" id="8144963at2"/>
<dbReference type="GO" id="GO:0015833">
    <property type="term" value="P:peptide transport"/>
    <property type="evidence" value="ECO:0007669"/>
    <property type="project" value="TreeGrafter"/>
</dbReference>
<dbReference type="EMBL" id="QYBC01000034">
    <property type="protein sequence ID" value="RYB01585.1"/>
    <property type="molecule type" value="Genomic_DNA"/>
</dbReference>
<dbReference type="InterPro" id="IPR000914">
    <property type="entry name" value="SBP_5_dom"/>
</dbReference>
<dbReference type="GO" id="GO:0043190">
    <property type="term" value="C:ATP-binding cassette (ABC) transporter complex"/>
    <property type="evidence" value="ECO:0007669"/>
    <property type="project" value="InterPro"/>
</dbReference>
<dbReference type="CDD" id="cd08511">
    <property type="entry name" value="PBP2_NikA_DppA_OppA_like_5"/>
    <property type="match status" value="1"/>
</dbReference>
<feature type="domain" description="Solute-binding protein family 5" evidence="5">
    <location>
        <begin position="65"/>
        <end position="418"/>
    </location>
</feature>
<dbReference type="InterPro" id="IPR030678">
    <property type="entry name" value="Peptide/Ni-bd"/>
</dbReference>
<sequence>MKRIALTLAGLLLGAAHGAEAANGLRIGLQEDPDFLDPARARSYVSRIVFASLCDKLIDTTPDLKFVPALALSWTWSPDNKVLTLKLRPGVTFQDGEAFDAEAVKYNLDRYRTLPESLRKSEVASIDHVDVVDPLTVALVLKQPDAALVAQLTDRSGMMMAPKATATGNPAAAPVCSGPYKLTERVAQDRIVLDRFPAYWNAGAYHFDRVTFMPIPDTTVRLANLQSGGLDMIERMAATDVKSAEADAKLQVLSVPGLGFMTLEFNVTGDNAKTPVGQDKRVRQAFDLAIDREALNAAVYEGRYTPGSQPFAPASPYHLDQPVPGRDVEKAKALLKAAGVALPVTVKMTLGNDTNTQQLGQVIQAMTAEAGFDLQLQTTEFATLLSQNGAGNFQTTMVGWSGRVDPDGNIHQFVTCKGGLNDMKYCNPAVDALLNEARAVTDPAARKAKYAAAMKIIQDDKPITYLDFEPRIFGAVKTLKGFVPHPDGMIRLQNVTLDR</sequence>
<evidence type="ECO:0000256" key="2">
    <source>
        <dbReference type="ARBA" id="ARBA00005695"/>
    </source>
</evidence>
<dbReference type="Pfam" id="PF00496">
    <property type="entry name" value="SBP_bac_5"/>
    <property type="match status" value="1"/>
</dbReference>
<evidence type="ECO:0000259" key="5">
    <source>
        <dbReference type="Pfam" id="PF00496"/>
    </source>
</evidence>
<evidence type="ECO:0000256" key="4">
    <source>
        <dbReference type="SAM" id="SignalP"/>
    </source>
</evidence>
<dbReference type="Gene3D" id="3.90.76.10">
    <property type="entry name" value="Dipeptide-binding Protein, Domain 1"/>
    <property type="match status" value="1"/>
</dbReference>
<evidence type="ECO:0000313" key="7">
    <source>
        <dbReference type="Proteomes" id="UP000289411"/>
    </source>
</evidence>
<dbReference type="GO" id="GO:0030288">
    <property type="term" value="C:outer membrane-bounded periplasmic space"/>
    <property type="evidence" value="ECO:0007669"/>
    <property type="project" value="UniProtKB-ARBA"/>
</dbReference>
<keyword evidence="3 4" id="KW-0732">Signal</keyword>
<comment type="similarity">
    <text evidence="2">Belongs to the bacterial solute-binding protein 5 family.</text>
</comment>
<dbReference type="Gene3D" id="3.10.105.10">
    <property type="entry name" value="Dipeptide-binding Protein, Domain 3"/>
    <property type="match status" value="1"/>
</dbReference>
<evidence type="ECO:0000256" key="3">
    <source>
        <dbReference type="ARBA" id="ARBA00022729"/>
    </source>
</evidence>
<name>A0A4Q2R4X4_9HYPH</name>
<dbReference type="AlphaFoldDB" id="A0A4Q2R4X4"/>
<comment type="caution">
    <text evidence="6">The sequence shown here is derived from an EMBL/GenBank/DDBJ whole genome shotgun (WGS) entry which is preliminary data.</text>
</comment>
<feature type="signal peptide" evidence="4">
    <location>
        <begin position="1"/>
        <end position="21"/>
    </location>
</feature>
<dbReference type="Proteomes" id="UP000289411">
    <property type="component" value="Unassembled WGS sequence"/>
</dbReference>
<proteinExistence type="inferred from homology"/>
<reference evidence="6 7" key="1">
    <citation type="submission" date="2018-09" db="EMBL/GenBank/DDBJ databases">
        <authorList>
            <person name="Grouzdev D.S."/>
            <person name="Krutkina M.S."/>
        </authorList>
    </citation>
    <scope>NUCLEOTIDE SEQUENCE [LARGE SCALE GENOMIC DNA]</scope>
    <source>
        <strain evidence="6 7">RmlP001</strain>
    </source>
</reference>
<evidence type="ECO:0000256" key="1">
    <source>
        <dbReference type="ARBA" id="ARBA00004418"/>
    </source>
</evidence>
<dbReference type="InterPro" id="IPR039424">
    <property type="entry name" value="SBP_5"/>
</dbReference>
<dbReference type="PANTHER" id="PTHR30290">
    <property type="entry name" value="PERIPLASMIC BINDING COMPONENT OF ABC TRANSPORTER"/>
    <property type="match status" value="1"/>
</dbReference>
<evidence type="ECO:0000313" key="6">
    <source>
        <dbReference type="EMBL" id="RYB01585.1"/>
    </source>
</evidence>
<reference evidence="6 7" key="2">
    <citation type="submission" date="2019-02" db="EMBL/GenBank/DDBJ databases">
        <title>'Lichenibacterium ramalinii' gen. nov. sp. nov., 'Lichenibacterium minor' gen. nov. sp. nov.</title>
        <authorList>
            <person name="Pankratov T."/>
        </authorList>
    </citation>
    <scope>NUCLEOTIDE SEQUENCE [LARGE SCALE GENOMIC DNA]</scope>
    <source>
        <strain evidence="6 7">RmlP001</strain>
    </source>
</reference>
<gene>
    <name evidence="6" type="ORF">D3272_25365</name>
</gene>